<comment type="caution">
    <text evidence="1">The sequence shown here is derived from an EMBL/GenBank/DDBJ whole genome shotgun (WGS) entry which is preliminary data.</text>
</comment>
<accession>A0A4R2NMN8</accession>
<dbReference type="EMBL" id="SLXM01000010">
    <property type="protein sequence ID" value="TCP22887.1"/>
    <property type="molecule type" value="Genomic_DNA"/>
</dbReference>
<reference evidence="1 2" key="1">
    <citation type="submission" date="2019-03" db="EMBL/GenBank/DDBJ databases">
        <title>Genomic Encyclopedia of Type Strains, Phase IV (KMG-IV): sequencing the most valuable type-strain genomes for metagenomic binning, comparative biology and taxonomic classification.</title>
        <authorList>
            <person name="Goeker M."/>
        </authorList>
    </citation>
    <scope>NUCLEOTIDE SEQUENCE [LARGE SCALE GENOMIC DNA]</scope>
    <source>
        <strain evidence="1 2">DSM 14836</strain>
    </source>
</reference>
<keyword evidence="2" id="KW-1185">Reference proteome</keyword>
<name>A0A4R2NMN8_9FLAO</name>
<gene>
    <name evidence="1" type="ORF">EV195_11014</name>
</gene>
<dbReference type="AlphaFoldDB" id="A0A4R2NMN8"/>
<protein>
    <recommendedName>
        <fullName evidence="3">Lipocalin-like protein</fullName>
    </recommendedName>
</protein>
<evidence type="ECO:0000313" key="1">
    <source>
        <dbReference type="EMBL" id="TCP22887.1"/>
    </source>
</evidence>
<dbReference type="PROSITE" id="PS51257">
    <property type="entry name" value="PROKAR_LIPOPROTEIN"/>
    <property type="match status" value="1"/>
</dbReference>
<organism evidence="1 2">
    <name type="scientific">Tenacibaculum skagerrakense</name>
    <dbReference type="NCBI Taxonomy" id="186571"/>
    <lineage>
        <taxon>Bacteria</taxon>
        <taxon>Pseudomonadati</taxon>
        <taxon>Bacteroidota</taxon>
        <taxon>Flavobacteriia</taxon>
        <taxon>Flavobacteriales</taxon>
        <taxon>Flavobacteriaceae</taxon>
        <taxon>Tenacibaculum</taxon>
    </lineage>
</organism>
<proteinExistence type="predicted"/>
<dbReference type="OrthoDB" id="1187383at2"/>
<dbReference type="RefSeq" id="WP_132795672.1">
    <property type="nucleotide sequence ID" value="NZ_SLXM01000010.1"/>
</dbReference>
<evidence type="ECO:0000313" key="2">
    <source>
        <dbReference type="Proteomes" id="UP000294564"/>
    </source>
</evidence>
<sequence>MKNFTFFFVLITLLFSSCQQKKSSIEGLWIVKSVAMGDQEMTPNARWMKFNADFTQESGNGWFQHSIGTWNMNQETKELTVINTNGINDTAPPFVVTIHGESMTWTRTEEGQPVKVTLEKAAKLPTTYGDQLLGLWKLDSLEGKGSFFDENGFLFFRWDRRFNINSSVGKFSGVYNVHGHKPEVELIPYGNDLKRSFWKIDFKENKIALTLLNSDSTVTRSFSRIHDFPN</sequence>
<evidence type="ECO:0008006" key="3">
    <source>
        <dbReference type="Google" id="ProtNLM"/>
    </source>
</evidence>
<dbReference type="Proteomes" id="UP000294564">
    <property type="component" value="Unassembled WGS sequence"/>
</dbReference>